<reference evidence="1 2" key="1">
    <citation type="submission" date="2019-03" db="EMBL/GenBank/DDBJ databases">
        <title>Draft genome sequences of novel Actinobacteria.</title>
        <authorList>
            <person name="Sahin N."/>
            <person name="Ay H."/>
            <person name="Saygin H."/>
        </authorList>
    </citation>
    <scope>NUCLEOTIDE SEQUENCE [LARGE SCALE GENOMIC DNA]</scope>
    <source>
        <strain evidence="1 2">DSM 45941</strain>
    </source>
</reference>
<organism evidence="1 2">
    <name type="scientific">Actinomadura darangshiensis</name>
    <dbReference type="NCBI Taxonomy" id="705336"/>
    <lineage>
        <taxon>Bacteria</taxon>
        <taxon>Bacillati</taxon>
        <taxon>Actinomycetota</taxon>
        <taxon>Actinomycetes</taxon>
        <taxon>Streptosporangiales</taxon>
        <taxon>Thermomonosporaceae</taxon>
        <taxon>Actinomadura</taxon>
    </lineage>
</organism>
<dbReference type="EMBL" id="SMKY01000053">
    <property type="protein sequence ID" value="TDD83500.1"/>
    <property type="molecule type" value="Genomic_DNA"/>
</dbReference>
<evidence type="ECO:0000313" key="1">
    <source>
        <dbReference type="EMBL" id="TDD83500.1"/>
    </source>
</evidence>
<name>A0A4R5BF45_9ACTN</name>
<proteinExistence type="predicted"/>
<dbReference type="Proteomes" id="UP000295578">
    <property type="component" value="Unassembled WGS sequence"/>
</dbReference>
<accession>A0A4R5BF45</accession>
<protein>
    <submittedName>
        <fullName evidence="1">Uncharacterized protein</fullName>
    </submittedName>
</protein>
<keyword evidence="2" id="KW-1185">Reference proteome</keyword>
<dbReference type="AlphaFoldDB" id="A0A4R5BF45"/>
<sequence>MNTISPGVISTPMGAQELHGPMGTYILLVDGGAIAAQQWSRP</sequence>
<comment type="caution">
    <text evidence="1">The sequence shown here is derived from an EMBL/GenBank/DDBJ whole genome shotgun (WGS) entry which is preliminary data.</text>
</comment>
<dbReference type="OrthoDB" id="9803333at2"/>
<gene>
    <name evidence="1" type="ORF">E1293_14570</name>
</gene>
<evidence type="ECO:0000313" key="2">
    <source>
        <dbReference type="Proteomes" id="UP000295578"/>
    </source>
</evidence>